<organism evidence="1">
    <name type="scientific">Rhizophora mucronata</name>
    <name type="common">Asiatic mangrove</name>
    <dbReference type="NCBI Taxonomy" id="61149"/>
    <lineage>
        <taxon>Eukaryota</taxon>
        <taxon>Viridiplantae</taxon>
        <taxon>Streptophyta</taxon>
        <taxon>Embryophyta</taxon>
        <taxon>Tracheophyta</taxon>
        <taxon>Spermatophyta</taxon>
        <taxon>Magnoliopsida</taxon>
        <taxon>eudicotyledons</taxon>
        <taxon>Gunneridae</taxon>
        <taxon>Pentapetalae</taxon>
        <taxon>rosids</taxon>
        <taxon>fabids</taxon>
        <taxon>Malpighiales</taxon>
        <taxon>Rhizophoraceae</taxon>
        <taxon>Rhizophora</taxon>
    </lineage>
</organism>
<protein>
    <submittedName>
        <fullName evidence="1">KH domain-containing protein At5g56140</fullName>
    </submittedName>
</protein>
<dbReference type="AlphaFoldDB" id="A0A2P2LYB3"/>
<dbReference type="EMBL" id="GGEC01042471">
    <property type="protein sequence ID" value="MBX22955.1"/>
    <property type="molecule type" value="Transcribed_RNA"/>
</dbReference>
<proteinExistence type="predicted"/>
<sequence>MIKVISHIKWRKTMLSRELITEKWRVVSPSLPKKSALKFAIFAVQPDTCYQLNPAMASLMLAVNVLHASKRYPKI</sequence>
<name>A0A2P2LYB3_RHIMU</name>
<reference evidence="1" key="1">
    <citation type="submission" date="2018-02" db="EMBL/GenBank/DDBJ databases">
        <title>Rhizophora mucronata_Transcriptome.</title>
        <authorList>
            <person name="Meera S.P."/>
            <person name="Sreeshan A."/>
            <person name="Augustine A."/>
        </authorList>
    </citation>
    <scope>NUCLEOTIDE SEQUENCE</scope>
    <source>
        <tissue evidence="1">Leaf</tissue>
    </source>
</reference>
<accession>A0A2P2LYB3</accession>
<evidence type="ECO:0000313" key="1">
    <source>
        <dbReference type="EMBL" id="MBX22955.1"/>
    </source>
</evidence>